<dbReference type="Proteomes" id="UP000253850">
    <property type="component" value="Chromosome"/>
</dbReference>
<sequence>MIKKIALILVLFPFLIFAKTDTFNYKLENLVSNLGKVWGMVVLDKDRVLFTEKNGKIGVLTLSSKKIAYLNNTPIVYYKGQGGLLDVQKSPNFENDKSLYFTYVKELMGKGVTTLARAKFIDNKLQEWEDLLVTKSSSDTSRHFGSRITFDEEGHLYFTVGDRGVRPNAQDLTNHAGTVIRLNLDGTIPKDNPFLENPEALDEIYSYGHRNIQGIFYDKKTKHLWAIEHGPRGGDEINLIEKGKNYGWPIISYGKEYWSPVSVGEGTHKAGMEQPIKYYSPSIAPSSLIIYSGKLFKELEHKFLIGSLKLTHLNIITMNKNAKSIDEQRIL</sequence>
<evidence type="ECO:0000313" key="5">
    <source>
        <dbReference type="Proteomes" id="UP000289193"/>
    </source>
</evidence>
<keyword evidence="5" id="KW-1185">Reference proteome</keyword>
<dbReference type="RefSeq" id="WP_205526919.1">
    <property type="nucleotide sequence ID" value="NZ_CP031217.1"/>
</dbReference>
<dbReference type="InterPro" id="IPR011041">
    <property type="entry name" value="Quinoprot_gluc/sorb_DH_b-prop"/>
</dbReference>
<dbReference type="KEGG" id="hbv:ABIV_1558"/>
<dbReference type="Proteomes" id="UP000289193">
    <property type="component" value="Unassembled WGS sequence"/>
</dbReference>
<evidence type="ECO:0000313" key="3">
    <source>
        <dbReference type="EMBL" id="RXK10525.1"/>
    </source>
</evidence>
<evidence type="ECO:0000313" key="4">
    <source>
        <dbReference type="Proteomes" id="UP000253850"/>
    </source>
</evidence>
<feature type="domain" description="Glucose/Sorbosone dehydrogenase" evidence="1">
    <location>
        <begin position="36"/>
        <end position="331"/>
    </location>
</feature>
<reference evidence="3 5" key="1">
    <citation type="submission" date="2017-10" db="EMBL/GenBank/DDBJ databases">
        <title>Genomics of the genus Arcobacter.</title>
        <authorList>
            <person name="Perez-Cataluna A."/>
            <person name="Figueras M.J."/>
        </authorList>
    </citation>
    <scope>NUCLEOTIDE SEQUENCE [LARGE SCALE GENOMIC DNA]</scope>
    <source>
        <strain evidence="3 5">CECT 7835</strain>
    </source>
</reference>
<evidence type="ECO:0000313" key="2">
    <source>
        <dbReference type="EMBL" id="AXH12551.1"/>
    </source>
</evidence>
<organism evidence="3 5">
    <name type="scientific">Halarcobacter bivalviorum</name>
    <dbReference type="NCBI Taxonomy" id="663364"/>
    <lineage>
        <taxon>Bacteria</taxon>
        <taxon>Pseudomonadati</taxon>
        <taxon>Campylobacterota</taxon>
        <taxon>Epsilonproteobacteria</taxon>
        <taxon>Campylobacterales</taxon>
        <taxon>Arcobacteraceae</taxon>
        <taxon>Halarcobacter</taxon>
    </lineage>
</organism>
<dbReference type="InterPro" id="IPR011042">
    <property type="entry name" value="6-blade_b-propeller_TolB-like"/>
</dbReference>
<protein>
    <submittedName>
        <fullName evidence="2 3">Dehydrogenase</fullName>
    </submittedName>
</protein>
<dbReference type="InterPro" id="IPR012938">
    <property type="entry name" value="Glc/Sorbosone_DH"/>
</dbReference>
<name>A0AAX2AAP8_9BACT</name>
<dbReference type="Pfam" id="PF07995">
    <property type="entry name" value="GSDH"/>
    <property type="match status" value="1"/>
</dbReference>
<reference evidence="2 4" key="2">
    <citation type="submission" date="2018-07" db="EMBL/GenBank/DDBJ databases">
        <title>Complete genome of the Arcobacter bivalviorum type strain LMG 26154.</title>
        <authorList>
            <person name="Miller W.G."/>
            <person name="Yee E."/>
            <person name="Bono J.L."/>
        </authorList>
    </citation>
    <scope>NUCLEOTIDE SEQUENCE [LARGE SCALE GENOMIC DNA]</scope>
    <source>
        <strain evidence="2 4">LMG 26154</strain>
    </source>
</reference>
<dbReference type="EMBL" id="PDKM01000002">
    <property type="protein sequence ID" value="RXK10525.1"/>
    <property type="molecule type" value="Genomic_DNA"/>
</dbReference>
<dbReference type="EMBL" id="CP031217">
    <property type="protein sequence ID" value="AXH12551.1"/>
    <property type="molecule type" value="Genomic_DNA"/>
</dbReference>
<gene>
    <name evidence="2" type="ORF">ABIV_1558</name>
    <name evidence="3" type="ORF">CRV05_04405</name>
</gene>
<proteinExistence type="predicted"/>
<dbReference type="Gene3D" id="2.120.10.30">
    <property type="entry name" value="TolB, C-terminal domain"/>
    <property type="match status" value="1"/>
</dbReference>
<dbReference type="AlphaFoldDB" id="A0AAX2AAP8"/>
<dbReference type="PANTHER" id="PTHR19328">
    <property type="entry name" value="HEDGEHOG-INTERACTING PROTEIN"/>
    <property type="match status" value="1"/>
</dbReference>
<accession>A0AAX2AAP8</accession>
<dbReference type="SUPFAM" id="SSF50952">
    <property type="entry name" value="Soluble quinoprotein glucose dehydrogenase"/>
    <property type="match status" value="1"/>
</dbReference>
<evidence type="ECO:0000259" key="1">
    <source>
        <dbReference type="Pfam" id="PF07995"/>
    </source>
</evidence>
<dbReference type="PANTHER" id="PTHR19328:SF75">
    <property type="entry name" value="ALDOSE SUGAR DEHYDROGENASE YLII"/>
    <property type="match status" value="1"/>
</dbReference>